<reference evidence="2" key="1">
    <citation type="journal article" date="2023" name="G3 (Bethesda)">
        <title>Genome assembly and association tests identify interacting loci associated with vigor, precocity, and sex in interspecific pistachio rootstocks.</title>
        <authorList>
            <person name="Palmer W."/>
            <person name="Jacygrad E."/>
            <person name="Sagayaradj S."/>
            <person name="Cavanaugh K."/>
            <person name="Han R."/>
            <person name="Bertier L."/>
            <person name="Beede B."/>
            <person name="Kafkas S."/>
            <person name="Golino D."/>
            <person name="Preece J."/>
            <person name="Michelmore R."/>
        </authorList>
    </citation>
    <scope>NUCLEOTIDE SEQUENCE [LARGE SCALE GENOMIC DNA]</scope>
</reference>
<sequence length="428" mass="47908">MLIDPSLCFYLPRDMLMAGSCNSYLSKTRLCRQSLVSRPDSQGELENAAQEYTYQSNTVHVKFQIQKKCRFGEGFFIVGDDPIFGLWNPESAIPMDWSDEHVWSVELDIPVGKSIQFKFILKKATGGILWQPGPDRTIQTWETKNTITIMEDWNDAGYQKIIEEEPMASQNGKPAVQSELILPDDVIQPKKELVFGIGDAEYQKIIEEEPMASQNGKPAVQSELILPDEFIQPKKELVVGIGDPADAVDSDLDWLSTPEKPIEETPVTDESMVMAKDIRRAATVVEKPESSDDEENLISYEGEPVLVHGLTPLETVSTEGDIQNENQSSVPVDASLGMNEAKNHSLPESDEKQEPESDSHQVKEEQESSMTPLESNSLQNDIKQLNDRHSAKQEQGSNVTPLESNVLQNDIQWGRRTLHMLLNGLGLL</sequence>
<dbReference type="Proteomes" id="UP001163603">
    <property type="component" value="Chromosome 9"/>
</dbReference>
<keyword evidence="2" id="KW-1185">Reference proteome</keyword>
<gene>
    <name evidence="1" type="ORF">Pint_35194</name>
</gene>
<dbReference type="EMBL" id="CM047744">
    <property type="protein sequence ID" value="KAJ0028541.1"/>
    <property type="molecule type" value="Genomic_DNA"/>
</dbReference>
<comment type="caution">
    <text evidence="1">The sequence shown here is derived from an EMBL/GenBank/DDBJ whole genome shotgun (WGS) entry which is preliminary data.</text>
</comment>
<accession>A0ACC0Y4H1</accession>
<evidence type="ECO:0000313" key="1">
    <source>
        <dbReference type="EMBL" id="KAJ0028541.1"/>
    </source>
</evidence>
<protein>
    <submittedName>
        <fullName evidence="1">Uncharacterized protein</fullName>
    </submittedName>
</protein>
<evidence type="ECO:0000313" key="2">
    <source>
        <dbReference type="Proteomes" id="UP001163603"/>
    </source>
</evidence>
<proteinExistence type="predicted"/>
<name>A0ACC0Y4H1_9ROSI</name>
<organism evidence="1 2">
    <name type="scientific">Pistacia integerrima</name>
    <dbReference type="NCBI Taxonomy" id="434235"/>
    <lineage>
        <taxon>Eukaryota</taxon>
        <taxon>Viridiplantae</taxon>
        <taxon>Streptophyta</taxon>
        <taxon>Embryophyta</taxon>
        <taxon>Tracheophyta</taxon>
        <taxon>Spermatophyta</taxon>
        <taxon>Magnoliopsida</taxon>
        <taxon>eudicotyledons</taxon>
        <taxon>Gunneridae</taxon>
        <taxon>Pentapetalae</taxon>
        <taxon>rosids</taxon>
        <taxon>malvids</taxon>
        <taxon>Sapindales</taxon>
        <taxon>Anacardiaceae</taxon>
        <taxon>Pistacia</taxon>
    </lineage>
</organism>